<dbReference type="EMBL" id="BSPX01000027">
    <property type="protein sequence ID" value="GLT22571.1"/>
    <property type="molecule type" value="Genomic_DNA"/>
</dbReference>
<proteinExistence type="predicted"/>
<protein>
    <submittedName>
        <fullName evidence="1">Uncharacterized protein</fullName>
    </submittedName>
</protein>
<reference evidence="2" key="1">
    <citation type="journal article" date="2019" name="Int. J. Syst. Evol. Microbiol.">
        <title>The Global Catalogue of Microorganisms (GCM) 10K type strain sequencing project: providing services to taxonomists for standard genome sequencing and annotation.</title>
        <authorList>
            <consortium name="The Broad Institute Genomics Platform"/>
            <consortium name="The Broad Institute Genome Sequencing Center for Infectious Disease"/>
            <person name="Wu L."/>
            <person name="Ma J."/>
        </authorList>
    </citation>
    <scope>NUCLEOTIDE SEQUENCE [LARGE SCALE GENOMIC DNA]</scope>
    <source>
        <strain evidence="2">NBRC 102407</strain>
    </source>
</reference>
<comment type="caution">
    <text evidence="1">The sequence shown here is derived from an EMBL/GenBank/DDBJ whole genome shotgun (WGS) entry which is preliminary data.</text>
</comment>
<evidence type="ECO:0000313" key="2">
    <source>
        <dbReference type="Proteomes" id="UP001157167"/>
    </source>
</evidence>
<organism evidence="1 2">
    <name type="scientific">Zoogloea oryzae</name>
    <dbReference type="NCBI Taxonomy" id="310767"/>
    <lineage>
        <taxon>Bacteria</taxon>
        <taxon>Pseudomonadati</taxon>
        <taxon>Pseudomonadota</taxon>
        <taxon>Betaproteobacteria</taxon>
        <taxon>Rhodocyclales</taxon>
        <taxon>Zoogloeaceae</taxon>
        <taxon>Zoogloea</taxon>
    </lineage>
</organism>
<gene>
    <name evidence="1" type="ORF">GCM10007933_20310</name>
</gene>
<accession>A0ABQ6FCF6</accession>
<evidence type="ECO:0000313" key="1">
    <source>
        <dbReference type="EMBL" id="GLT22571.1"/>
    </source>
</evidence>
<sequence length="474" mass="51326">MQQETLSRILNDVATSAAPTAIVELIRWLDSFHFEGEVPLNQLARLVAILDEAAQPQLRQASGLYLSNVFGSRSVRYKALGRDFYASLGRAYDLVLNGLATDFTIDDADPLRVEVLLRAVRAAAGEMKWVAFDYQELAPEVWQRAIVAYRAAGQYGALNTPINVREGRETRSTVSREFIRLVAMQCASLDQLSPDRIEATDKLVRYLQHSLALTSEPRGGGQFFLDLESLSAPQRCLAVPEDVPSTIRYFRPADAVVMLGELRQTVADGGLGPLFAGIGVPSVSGAIRHLSRQWGPVPPMRQYRRHPVRGALALATGLGFIRSQISGEAQMRPAAAWALRDASRNGFGVISGAFDPDVCRVGALVGAHVGETGRWVLALVRRVRSDIEGGAAVGMQTISSEPYPALLDDGARSWSGILCDPVVRGRAVRIVCEPGAMRSPRPVFAKVAGRTVKLQPGTVLVSGPGYQIVSCNVA</sequence>
<name>A0ABQ6FCF6_9RHOO</name>
<dbReference type="Proteomes" id="UP001157167">
    <property type="component" value="Unassembled WGS sequence"/>
</dbReference>
<keyword evidence="2" id="KW-1185">Reference proteome</keyword>